<evidence type="ECO:0000256" key="1">
    <source>
        <dbReference type="SAM" id="Phobius"/>
    </source>
</evidence>
<dbReference type="RefSeq" id="WP_311822256.1">
    <property type="nucleotide sequence ID" value="NZ_JARPYF010000005.1"/>
</dbReference>
<feature type="transmembrane region" description="Helical" evidence="1">
    <location>
        <begin position="36"/>
        <end position="57"/>
    </location>
</feature>
<keyword evidence="1" id="KW-0472">Membrane</keyword>
<dbReference type="EMBL" id="JARPYI010000005">
    <property type="protein sequence ID" value="MDT2600319.1"/>
    <property type="molecule type" value="Genomic_DNA"/>
</dbReference>
<comment type="caution">
    <text evidence="2">The sequence shown here is derived from an EMBL/GenBank/DDBJ whole genome shotgun (WGS) entry which is preliminary data.</text>
</comment>
<keyword evidence="1" id="KW-1133">Transmembrane helix</keyword>
<name>A0ABU3EZK9_9ENTE</name>
<sequence length="98" mass="10885">MIKNKVTGIALGIFALILIILYTLKNTLLSDLSINYIGIIVSLVLIMNAILILILVPKEQNKLFVSRPIGYGLTINPRNPIGLLIYVLLITFFFLITA</sequence>
<keyword evidence="3" id="KW-1185">Reference proteome</keyword>
<dbReference type="Proteomes" id="UP001252875">
    <property type="component" value="Unassembled WGS sequence"/>
</dbReference>
<organism evidence="2 3">
    <name type="scientific">Enterococcus hulanensis</name>
    <dbReference type="NCBI Taxonomy" id="2559929"/>
    <lineage>
        <taxon>Bacteria</taxon>
        <taxon>Bacillati</taxon>
        <taxon>Bacillota</taxon>
        <taxon>Bacilli</taxon>
        <taxon>Lactobacillales</taxon>
        <taxon>Enterococcaceae</taxon>
        <taxon>Enterococcus</taxon>
    </lineage>
</organism>
<gene>
    <name evidence="2" type="ORF">P7D85_11080</name>
</gene>
<feature type="transmembrane region" description="Helical" evidence="1">
    <location>
        <begin position="77"/>
        <end position="96"/>
    </location>
</feature>
<accession>A0ABU3EZK9</accession>
<evidence type="ECO:0000313" key="3">
    <source>
        <dbReference type="Proteomes" id="UP001252875"/>
    </source>
</evidence>
<feature type="transmembrane region" description="Helical" evidence="1">
    <location>
        <begin position="6"/>
        <end position="24"/>
    </location>
</feature>
<evidence type="ECO:0000313" key="2">
    <source>
        <dbReference type="EMBL" id="MDT2600319.1"/>
    </source>
</evidence>
<reference evidence="2 3" key="1">
    <citation type="submission" date="2023-03" db="EMBL/GenBank/DDBJ databases">
        <authorList>
            <person name="Shen W."/>
            <person name="Cai J."/>
        </authorList>
    </citation>
    <scope>NUCLEOTIDE SEQUENCE [LARGE SCALE GENOMIC DNA]</scope>
    <source>
        <strain evidence="2 3">D6-4</strain>
    </source>
</reference>
<proteinExistence type="predicted"/>
<protein>
    <submittedName>
        <fullName evidence="2">Uncharacterized protein</fullName>
    </submittedName>
</protein>
<keyword evidence="1" id="KW-0812">Transmembrane</keyword>